<dbReference type="Pfam" id="PF10531">
    <property type="entry name" value="SLBB"/>
    <property type="match status" value="1"/>
</dbReference>
<dbReference type="PANTHER" id="PTHR21180:SF32">
    <property type="entry name" value="ENDONUCLEASE_EXONUCLEASE_PHOSPHATASE FAMILY DOMAIN-CONTAINING PROTEIN 1"/>
    <property type="match status" value="1"/>
</dbReference>
<proteinExistence type="predicted"/>
<dbReference type="Pfam" id="PF12836">
    <property type="entry name" value="HHH_3"/>
    <property type="match status" value="1"/>
</dbReference>
<dbReference type="InterPro" id="IPR019554">
    <property type="entry name" value="Soluble_ligand-bd"/>
</dbReference>
<dbReference type="Proteomes" id="UP000295188">
    <property type="component" value="Unassembled WGS sequence"/>
</dbReference>
<sequence length="192" mass="20663">MPMFKKRLLVILVITGLICGVITYKNYSQQSVTLEDTSQAAATESNSPVEKSNGKIVVYVTGAVNNPGVIELAEGARVIDAINKCGGMSESADPENINLAMKITDGTQIKIPAKNSADATSSAHADKQSDKININYADESELDKLPGVGPAMAKRIMEYRQTEGLFQSLDDLKKVRGIGNAKFNTLKDKITL</sequence>
<evidence type="ECO:0000259" key="1">
    <source>
        <dbReference type="SMART" id="SM00278"/>
    </source>
</evidence>
<dbReference type="OrthoDB" id="9790239at2"/>
<comment type="caution">
    <text evidence="2">The sequence shown here is derived from an EMBL/GenBank/DDBJ whole genome shotgun (WGS) entry which is preliminary data.</text>
</comment>
<dbReference type="Gene3D" id="1.10.150.320">
    <property type="entry name" value="Photosystem II 12 kDa extrinsic protein"/>
    <property type="match status" value="1"/>
</dbReference>
<dbReference type="InterPro" id="IPR051675">
    <property type="entry name" value="Endo/Exo/Phosphatase_dom_1"/>
</dbReference>
<name>A0A4R3KG00_9FIRM</name>
<evidence type="ECO:0000313" key="2">
    <source>
        <dbReference type="EMBL" id="TCS82013.1"/>
    </source>
</evidence>
<dbReference type="RefSeq" id="WP_132546979.1">
    <property type="nucleotide sequence ID" value="NZ_SMAA01000001.1"/>
</dbReference>
<feature type="domain" description="Helix-hairpin-helix DNA-binding motif class 1" evidence="1">
    <location>
        <begin position="140"/>
        <end position="159"/>
    </location>
</feature>
<dbReference type="SUPFAM" id="SSF142984">
    <property type="entry name" value="Nqo1 middle domain-like"/>
    <property type="match status" value="1"/>
</dbReference>
<dbReference type="AlphaFoldDB" id="A0A4R3KG00"/>
<protein>
    <submittedName>
        <fullName evidence="2">Competence protein ComEA</fullName>
    </submittedName>
</protein>
<dbReference type="EMBL" id="SMAA01000001">
    <property type="protein sequence ID" value="TCS82013.1"/>
    <property type="molecule type" value="Genomic_DNA"/>
</dbReference>
<dbReference type="InterPro" id="IPR004509">
    <property type="entry name" value="Competence_ComEA_HhH"/>
</dbReference>
<dbReference type="NCBIfam" id="TIGR00426">
    <property type="entry name" value="competence protein ComEA helix-hairpin-helix repeat region"/>
    <property type="match status" value="1"/>
</dbReference>
<dbReference type="InterPro" id="IPR003583">
    <property type="entry name" value="Hlx-hairpin-Hlx_DNA-bd_motif"/>
</dbReference>
<dbReference type="PANTHER" id="PTHR21180">
    <property type="entry name" value="ENDONUCLEASE/EXONUCLEASE/PHOSPHATASE FAMILY DOMAIN-CONTAINING PROTEIN 1"/>
    <property type="match status" value="1"/>
</dbReference>
<dbReference type="SMART" id="SM00278">
    <property type="entry name" value="HhH1"/>
    <property type="match status" value="2"/>
</dbReference>
<keyword evidence="3" id="KW-1185">Reference proteome</keyword>
<reference evidence="2 3" key="1">
    <citation type="submission" date="2019-03" db="EMBL/GenBank/DDBJ databases">
        <title>Genomic Encyclopedia of Type Strains, Phase IV (KMG-IV): sequencing the most valuable type-strain genomes for metagenomic binning, comparative biology and taxonomic classification.</title>
        <authorList>
            <person name="Goeker M."/>
        </authorList>
    </citation>
    <scope>NUCLEOTIDE SEQUENCE [LARGE SCALE GENOMIC DNA]</scope>
    <source>
        <strain evidence="2 3">DSM 20467</strain>
    </source>
</reference>
<dbReference type="Gene3D" id="3.10.560.10">
    <property type="entry name" value="Outer membrane lipoprotein wza domain like"/>
    <property type="match status" value="1"/>
</dbReference>
<organism evidence="2 3">
    <name type="scientific">Pectinatus cerevisiiphilus</name>
    <dbReference type="NCBI Taxonomy" id="86956"/>
    <lineage>
        <taxon>Bacteria</taxon>
        <taxon>Bacillati</taxon>
        <taxon>Bacillota</taxon>
        <taxon>Negativicutes</taxon>
        <taxon>Selenomonadales</taxon>
        <taxon>Selenomonadaceae</taxon>
        <taxon>Pectinatus</taxon>
    </lineage>
</organism>
<feature type="domain" description="Helix-hairpin-helix DNA-binding motif class 1" evidence="1">
    <location>
        <begin position="170"/>
        <end position="189"/>
    </location>
</feature>
<evidence type="ECO:0000313" key="3">
    <source>
        <dbReference type="Proteomes" id="UP000295188"/>
    </source>
</evidence>
<gene>
    <name evidence="2" type="ORF">EDC37_101185</name>
</gene>
<accession>A0A4R3KG00</accession>
<dbReference type="GO" id="GO:0003677">
    <property type="term" value="F:DNA binding"/>
    <property type="evidence" value="ECO:0007669"/>
    <property type="project" value="InterPro"/>
</dbReference>
<dbReference type="SUPFAM" id="SSF47781">
    <property type="entry name" value="RuvA domain 2-like"/>
    <property type="match status" value="1"/>
</dbReference>
<dbReference type="GO" id="GO:0015628">
    <property type="term" value="P:protein secretion by the type II secretion system"/>
    <property type="evidence" value="ECO:0007669"/>
    <property type="project" value="TreeGrafter"/>
</dbReference>
<dbReference type="InterPro" id="IPR010994">
    <property type="entry name" value="RuvA_2-like"/>
</dbReference>
<dbReference type="GO" id="GO:0015627">
    <property type="term" value="C:type II protein secretion system complex"/>
    <property type="evidence" value="ECO:0007669"/>
    <property type="project" value="TreeGrafter"/>
</dbReference>
<dbReference type="GO" id="GO:0006281">
    <property type="term" value="P:DNA repair"/>
    <property type="evidence" value="ECO:0007669"/>
    <property type="project" value="InterPro"/>
</dbReference>